<name>A0A344UF10_9NEIS</name>
<gene>
    <name evidence="1" type="primary">pilV</name>
    <name evidence="2" type="ORF">ABI908_22775</name>
    <name evidence="1" type="ORF">DK843_05755</name>
</gene>
<dbReference type="EMBL" id="JBDXMI010000001">
    <property type="protein sequence ID" value="MEO9386924.1"/>
    <property type="molecule type" value="Genomic_DNA"/>
</dbReference>
<dbReference type="Proteomes" id="UP001462502">
    <property type="component" value="Unassembled WGS sequence"/>
</dbReference>
<evidence type="ECO:0000313" key="3">
    <source>
        <dbReference type="Proteomes" id="UP000252038"/>
    </source>
</evidence>
<accession>A0A344UF10</accession>
<evidence type="ECO:0000313" key="2">
    <source>
        <dbReference type="EMBL" id="MEO9386924.1"/>
    </source>
</evidence>
<dbReference type="Proteomes" id="UP000252038">
    <property type="component" value="Chromosome"/>
</dbReference>
<protein>
    <submittedName>
        <fullName evidence="1">Type IV pilus modification protein PilV</fullName>
    </submittedName>
</protein>
<dbReference type="InterPro" id="IPR013362">
    <property type="entry name" value="Pilus_4_PilV"/>
</dbReference>
<reference evidence="1 3" key="1">
    <citation type="submission" date="2018-05" db="EMBL/GenBank/DDBJ databases">
        <title>Genome sequencing, assembly and analysis of the novel insecticidal bacterium, Chromobacterium phragmitis.</title>
        <authorList>
            <person name="Sparks M.E."/>
            <person name="Blackburn M.B."/>
            <person name="Gundersen-Rindal D.E."/>
        </authorList>
    </citation>
    <scope>NUCLEOTIDE SEQUENCE [LARGE SCALE GENOMIC DNA]</scope>
    <source>
        <strain evidence="1">IIBBL 274-1</strain>
    </source>
</reference>
<keyword evidence="4" id="KW-1185">Reference proteome</keyword>
<evidence type="ECO:0000313" key="4">
    <source>
        <dbReference type="Proteomes" id="UP001462502"/>
    </source>
</evidence>
<dbReference type="KEGG" id="chrb:DK843_05755"/>
<dbReference type="AlphaFoldDB" id="A0A344UF10"/>
<dbReference type="NCBIfam" id="TIGR02523">
    <property type="entry name" value="type_IV_pilV"/>
    <property type="match status" value="1"/>
</dbReference>
<reference evidence="2 4" key="2">
    <citation type="submission" date="2024-05" db="EMBL/GenBank/DDBJ databases">
        <authorList>
            <person name="De Oliveira J.P."/>
            <person name="Noriler S.A."/>
            <person name="De Oliveira A.G."/>
            <person name="Sipoli D.S."/>
        </authorList>
    </citation>
    <scope>NUCLEOTIDE SEQUENCE [LARGE SCALE GENOMIC DNA]</scope>
    <source>
        <strain evidence="2 4">LABIM192</strain>
    </source>
</reference>
<dbReference type="RefSeq" id="WP_114072777.1">
    <property type="nucleotide sequence ID" value="NZ_CP029554.1"/>
</dbReference>
<dbReference type="InterPro" id="IPR012902">
    <property type="entry name" value="N_methyl_site"/>
</dbReference>
<organism evidence="1 3">
    <name type="scientific">Chromobacterium phragmitis</name>
    <dbReference type="NCBI Taxonomy" id="2202141"/>
    <lineage>
        <taxon>Bacteria</taxon>
        <taxon>Pseudomonadati</taxon>
        <taxon>Pseudomonadota</taxon>
        <taxon>Betaproteobacteria</taxon>
        <taxon>Neisseriales</taxon>
        <taxon>Chromobacteriaceae</taxon>
        <taxon>Chromobacterium</taxon>
    </lineage>
</organism>
<sequence length="176" mass="17491">MSMIPARQAGFSMLEVLVALIVISLGLLGIAAMQAASINNTSIARSRSLGAITAESMAAAMHANTAYWGALTASGSWSVGPSGVSGTPTLSQTVDCAAATCSAANLAGYDANQWASGTLKTLPSGSGQIVCSPYAAGSTPVGCTITVTWLEKNSAVNAAGAASGTVTQSYQMVVVP</sequence>
<dbReference type="EMBL" id="CP029554">
    <property type="protein sequence ID" value="AXE33858.1"/>
    <property type="molecule type" value="Genomic_DNA"/>
</dbReference>
<proteinExistence type="predicted"/>
<dbReference type="NCBIfam" id="TIGR02532">
    <property type="entry name" value="IV_pilin_GFxxxE"/>
    <property type="match status" value="1"/>
</dbReference>
<dbReference type="Pfam" id="PF07963">
    <property type="entry name" value="N_methyl"/>
    <property type="match status" value="1"/>
</dbReference>
<evidence type="ECO:0000313" key="1">
    <source>
        <dbReference type="EMBL" id="AXE33858.1"/>
    </source>
</evidence>